<feature type="non-terminal residue" evidence="2">
    <location>
        <position position="52"/>
    </location>
</feature>
<dbReference type="Pfam" id="PF12797">
    <property type="entry name" value="Fer4_2"/>
    <property type="match status" value="1"/>
</dbReference>
<name>X1M0P8_9ZZZZ</name>
<dbReference type="Gene3D" id="3.30.70.20">
    <property type="match status" value="1"/>
</dbReference>
<dbReference type="EMBL" id="BARV01005143">
    <property type="protein sequence ID" value="GAI11636.1"/>
    <property type="molecule type" value="Genomic_DNA"/>
</dbReference>
<reference evidence="2" key="1">
    <citation type="journal article" date="2014" name="Front. Microbiol.">
        <title>High frequency of phylogenetically diverse reductive dehalogenase-homologous genes in deep subseafloor sedimentary metagenomes.</title>
        <authorList>
            <person name="Kawai M."/>
            <person name="Futagami T."/>
            <person name="Toyoda A."/>
            <person name="Takaki Y."/>
            <person name="Nishi S."/>
            <person name="Hori S."/>
            <person name="Arai W."/>
            <person name="Tsubouchi T."/>
            <person name="Morono Y."/>
            <person name="Uchiyama I."/>
            <person name="Ito T."/>
            <person name="Fujiyama A."/>
            <person name="Inagaki F."/>
            <person name="Takami H."/>
        </authorList>
    </citation>
    <scope>NUCLEOTIDE SEQUENCE</scope>
    <source>
        <strain evidence="2">Expedition CK06-06</strain>
    </source>
</reference>
<dbReference type="SUPFAM" id="SSF54862">
    <property type="entry name" value="4Fe-4S ferredoxins"/>
    <property type="match status" value="1"/>
</dbReference>
<evidence type="ECO:0000259" key="1">
    <source>
        <dbReference type="PROSITE" id="PS51379"/>
    </source>
</evidence>
<evidence type="ECO:0000313" key="2">
    <source>
        <dbReference type="EMBL" id="GAI11636.1"/>
    </source>
</evidence>
<dbReference type="AlphaFoldDB" id="X1M0P8"/>
<feature type="domain" description="4Fe-4S ferredoxin-type" evidence="1">
    <location>
        <begin position="4"/>
        <end position="32"/>
    </location>
</feature>
<sequence length="52" mass="6107">MTQYGFFIDLSRCTGCNSCTVSCMQWHDIPPGTVKWMRVYQWETGIFPNTRL</sequence>
<gene>
    <name evidence="2" type="ORF">S06H3_10880</name>
</gene>
<organism evidence="2">
    <name type="scientific">marine sediment metagenome</name>
    <dbReference type="NCBI Taxonomy" id="412755"/>
    <lineage>
        <taxon>unclassified sequences</taxon>
        <taxon>metagenomes</taxon>
        <taxon>ecological metagenomes</taxon>
    </lineage>
</organism>
<dbReference type="InterPro" id="IPR017896">
    <property type="entry name" value="4Fe4S_Fe-S-bd"/>
</dbReference>
<accession>X1M0P8</accession>
<protein>
    <recommendedName>
        <fullName evidence="1">4Fe-4S ferredoxin-type domain-containing protein</fullName>
    </recommendedName>
</protein>
<comment type="caution">
    <text evidence="2">The sequence shown here is derived from an EMBL/GenBank/DDBJ whole genome shotgun (WGS) entry which is preliminary data.</text>
</comment>
<proteinExistence type="predicted"/>
<dbReference type="PROSITE" id="PS51379">
    <property type="entry name" value="4FE4S_FER_2"/>
    <property type="match status" value="1"/>
</dbReference>